<evidence type="ECO:0000313" key="2">
    <source>
        <dbReference type="EMBL" id="KAF9785420.1"/>
    </source>
</evidence>
<dbReference type="InterPro" id="IPR011333">
    <property type="entry name" value="SKP1/BTB/POZ_sf"/>
</dbReference>
<organism evidence="2 3">
    <name type="scientific">Thelephora terrestris</name>
    <dbReference type="NCBI Taxonomy" id="56493"/>
    <lineage>
        <taxon>Eukaryota</taxon>
        <taxon>Fungi</taxon>
        <taxon>Dikarya</taxon>
        <taxon>Basidiomycota</taxon>
        <taxon>Agaricomycotina</taxon>
        <taxon>Agaricomycetes</taxon>
        <taxon>Thelephorales</taxon>
        <taxon>Thelephoraceae</taxon>
        <taxon>Thelephora</taxon>
    </lineage>
</organism>
<sequence length="599" mass="66972">MVVTTALCEALNQGISSGTFIDTKIILYSRRDPSGRVCRPKALYANSHVLKTIPYFGDLLFGDFAESQSKAFKDAIDEEEIAEDYGYVSDSDLEDDEEEKAPSAAEPGLHPFDPFVTTGEEKTTPEDFKERVQKGKVVKIPDMAFITFQAFLMYLYTDAITFAPFGSEENRRSRNAEMGDPSDVEIPQPSPKSIYRLADKYDVPALKRRALDCVNDQLANCDIVEESFSKFASQYDEIRNLYIERLAFDWMGDSTAEHTRARVKTKIKNFAKGDLEHATEMLSGLWEIANRDEGVGARSFSLSYPVESADDVYLAEGQYSPSVNEALIKSIRRGVFFDRMYWARKSKAGDMLKPIYFSSTTMDARTQLLKELVKSLKGRNPLTNDLGGNVNIESDCDCDGDVPEAEDESPSTREENEETRAVLITGSFSAWRSLFFYCYTGAILFAPLRSQGGDSRLNYIRQNTIATVPPPCSPKSIYVLANLLGIRPLCDKALADIKSKLTPENVVGEVFSWVAAGQKAIMEMQCDLLVSDFKDPMTIALVKENIKHISHGSFPHCAGALHLGLEKAFELQKKKRQPSCVSREISLAEFLDDDDDDDD</sequence>
<accession>A0A9P6HEE5</accession>
<evidence type="ECO:0008006" key="4">
    <source>
        <dbReference type="Google" id="ProtNLM"/>
    </source>
</evidence>
<dbReference type="EMBL" id="WIUZ02000007">
    <property type="protein sequence ID" value="KAF9785420.1"/>
    <property type="molecule type" value="Genomic_DNA"/>
</dbReference>
<name>A0A9P6HEE5_9AGAM</name>
<comment type="caution">
    <text evidence="2">The sequence shown here is derived from an EMBL/GenBank/DDBJ whole genome shotgun (WGS) entry which is preliminary data.</text>
</comment>
<feature type="compositionally biased region" description="Basic and acidic residues" evidence="1">
    <location>
        <begin position="119"/>
        <end position="129"/>
    </location>
</feature>
<reference evidence="2" key="1">
    <citation type="journal article" date="2020" name="Nat. Commun.">
        <title>Large-scale genome sequencing of mycorrhizal fungi provides insights into the early evolution of symbiotic traits.</title>
        <authorList>
            <person name="Miyauchi S."/>
            <person name="Kiss E."/>
            <person name="Kuo A."/>
            <person name="Drula E."/>
            <person name="Kohler A."/>
            <person name="Sanchez-Garcia M."/>
            <person name="Morin E."/>
            <person name="Andreopoulos B."/>
            <person name="Barry K.W."/>
            <person name="Bonito G."/>
            <person name="Buee M."/>
            <person name="Carver A."/>
            <person name="Chen C."/>
            <person name="Cichocki N."/>
            <person name="Clum A."/>
            <person name="Culley D."/>
            <person name="Crous P.W."/>
            <person name="Fauchery L."/>
            <person name="Girlanda M."/>
            <person name="Hayes R.D."/>
            <person name="Keri Z."/>
            <person name="LaButti K."/>
            <person name="Lipzen A."/>
            <person name="Lombard V."/>
            <person name="Magnuson J."/>
            <person name="Maillard F."/>
            <person name="Murat C."/>
            <person name="Nolan M."/>
            <person name="Ohm R.A."/>
            <person name="Pangilinan J."/>
            <person name="Pereira M.F."/>
            <person name="Perotto S."/>
            <person name="Peter M."/>
            <person name="Pfister S."/>
            <person name="Riley R."/>
            <person name="Sitrit Y."/>
            <person name="Stielow J.B."/>
            <person name="Szollosi G."/>
            <person name="Zifcakova L."/>
            <person name="Stursova M."/>
            <person name="Spatafora J.W."/>
            <person name="Tedersoo L."/>
            <person name="Vaario L.M."/>
            <person name="Yamada A."/>
            <person name="Yan M."/>
            <person name="Wang P."/>
            <person name="Xu J."/>
            <person name="Bruns T."/>
            <person name="Baldrian P."/>
            <person name="Vilgalys R."/>
            <person name="Dunand C."/>
            <person name="Henrissat B."/>
            <person name="Grigoriev I.V."/>
            <person name="Hibbett D."/>
            <person name="Nagy L.G."/>
            <person name="Martin F.M."/>
        </authorList>
    </citation>
    <scope>NUCLEOTIDE SEQUENCE</scope>
    <source>
        <strain evidence="2">UH-Tt-Lm1</strain>
    </source>
</reference>
<protein>
    <recommendedName>
        <fullName evidence="4">BTB domain-containing protein</fullName>
    </recommendedName>
</protein>
<dbReference type="OrthoDB" id="6359816at2759"/>
<dbReference type="AlphaFoldDB" id="A0A9P6HEE5"/>
<keyword evidence="3" id="KW-1185">Reference proteome</keyword>
<dbReference type="PANTHER" id="PTHR24413">
    <property type="entry name" value="SPECKLE-TYPE POZ PROTEIN"/>
    <property type="match status" value="1"/>
</dbReference>
<feature type="compositionally biased region" description="Acidic residues" evidence="1">
    <location>
        <begin position="397"/>
        <end position="409"/>
    </location>
</feature>
<dbReference type="Proteomes" id="UP000736335">
    <property type="component" value="Unassembled WGS sequence"/>
</dbReference>
<proteinExistence type="predicted"/>
<evidence type="ECO:0000313" key="3">
    <source>
        <dbReference type="Proteomes" id="UP000736335"/>
    </source>
</evidence>
<feature type="region of interest" description="Disordered" evidence="1">
    <location>
        <begin position="397"/>
        <end position="418"/>
    </location>
</feature>
<evidence type="ECO:0000256" key="1">
    <source>
        <dbReference type="SAM" id="MobiDB-lite"/>
    </source>
</evidence>
<gene>
    <name evidence="2" type="ORF">BJ322DRAFT_1193974</name>
</gene>
<dbReference type="Gene3D" id="3.30.710.10">
    <property type="entry name" value="Potassium Channel Kv1.1, Chain A"/>
    <property type="match status" value="1"/>
</dbReference>
<feature type="region of interest" description="Disordered" evidence="1">
    <location>
        <begin position="91"/>
        <end position="129"/>
    </location>
</feature>
<reference evidence="2" key="2">
    <citation type="submission" date="2020-11" db="EMBL/GenBank/DDBJ databases">
        <authorList>
            <consortium name="DOE Joint Genome Institute"/>
            <person name="Kuo A."/>
            <person name="Miyauchi S."/>
            <person name="Kiss E."/>
            <person name="Drula E."/>
            <person name="Kohler A."/>
            <person name="Sanchez-Garcia M."/>
            <person name="Andreopoulos B."/>
            <person name="Barry K.W."/>
            <person name="Bonito G."/>
            <person name="Buee M."/>
            <person name="Carver A."/>
            <person name="Chen C."/>
            <person name="Cichocki N."/>
            <person name="Clum A."/>
            <person name="Culley D."/>
            <person name="Crous P.W."/>
            <person name="Fauchery L."/>
            <person name="Girlanda M."/>
            <person name="Hayes R."/>
            <person name="Keri Z."/>
            <person name="Labutti K."/>
            <person name="Lipzen A."/>
            <person name="Lombard V."/>
            <person name="Magnuson J."/>
            <person name="Maillard F."/>
            <person name="Morin E."/>
            <person name="Murat C."/>
            <person name="Nolan M."/>
            <person name="Ohm R."/>
            <person name="Pangilinan J."/>
            <person name="Pereira M."/>
            <person name="Perotto S."/>
            <person name="Peter M."/>
            <person name="Riley R."/>
            <person name="Sitrit Y."/>
            <person name="Stielow B."/>
            <person name="Szollosi G."/>
            <person name="Zifcakova L."/>
            <person name="Stursova M."/>
            <person name="Spatafora J.W."/>
            <person name="Tedersoo L."/>
            <person name="Vaario L.-M."/>
            <person name="Yamada A."/>
            <person name="Yan M."/>
            <person name="Wang P."/>
            <person name="Xu J."/>
            <person name="Bruns T."/>
            <person name="Baldrian P."/>
            <person name="Vilgalys R."/>
            <person name="Henrissat B."/>
            <person name="Grigoriev I.V."/>
            <person name="Hibbett D."/>
            <person name="Nagy L.G."/>
            <person name="Martin F.M."/>
        </authorList>
    </citation>
    <scope>NUCLEOTIDE SEQUENCE</scope>
    <source>
        <strain evidence="2">UH-Tt-Lm1</strain>
    </source>
</reference>